<dbReference type="OrthoDB" id="3787841at2759"/>
<dbReference type="Proteomes" id="UP000240883">
    <property type="component" value="Unassembled WGS sequence"/>
</dbReference>
<evidence type="ECO:0000313" key="1">
    <source>
        <dbReference type="EMBL" id="PSN74233.1"/>
    </source>
</evidence>
<sequence length="160" mass="18426">MNTPFDPLGETEPNDIVYTINAYCPPRPPPGWIPKIFTGERIDHKNRTYESFRIRPEQTGPNYDCFEGKDLDDMGVKTIKIKSFHFPADIRCEHVQNSKTCNEICYVLERSGDRLVRWRCKSESCEGHVYCGTVKEYGNEFACFGNKGKRLVAIPQAKKK</sequence>
<accession>A0A2T2P9A0</accession>
<protein>
    <submittedName>
        <fullName evidence="1">Uncharacterized protein</fullName>
    </submittedName>
</protein>
<evidence type="ECO:0000313" key="2">
    <source>
        <dbReference type="Proteomes" id="UP000240883"/>
    </source>
</evidence>
<organism evidence="1 2">
    <name type="scientific">Corynespora cassiicola Philippines</name>
    <dbReference type="NCBI Taxonomy" id="1448308"/>
    <lineage>
        <taxon>Eukaryota</taxon>
        <taxon>Fungi</taxon>
        <taxon>Dikarya</taxon>
        <taxon>Ascomycota</taxon>
        <taxon>Pezizomycotina</taxon>
        <taxon>Dothideomycetes</taxon>
        <taxon>Pleosporomycetidae</taxon>
        <taxon>Pleosporales</taxon>
        <taxon>Corynesporascaceae</taxon>
        <taxon>Corynespora</taxon>
    </lineage>
</organism>
<proteinExistence type="predicted"/>
<dbReference type="EMBL" id="KZ678128">
    <property type="protein sequence ID" value="PSN74233.1"/>
    <property type="molecule type" value="Genomic_DNA"/>
</dbReference>
<dbReference type="AlphaFoldDB" id="A0A2T2P9A0"/>
<name>A0A2T2P9A0_CORCC</name>
<gene>
    <name evidence="1" type="ORF">BS50DRAFT_627578</name>
</gene>
<keyword evidence="2" id="KW-1185">Reference proteome</keyword>
<reference evidence="1 2" key="1">
    <citation type="journal article" date="2018" name="Front. Microbiol.">
        <title>Genome-Wide Analysis of Corynespora cassiicola Leaf Fall Disease Putative Effectors.</title>
        <authorList>
            <person name="Lopez D."/>
            <person name="Ribeiro S."/>
            <person name="Label P."/>
            <person name="Fumanal B."/>
            <person name="Venisse J.S."/>
            <person name="Kohler A."/>
            <person name="de Oliveira R.R."/>
            <person name="Labutti K."/>
            <person name="Lipzen A."/>
            <person name="Lail K."/>
            <person name="Bauer D."/>
            <person name="Ohm R.A."/>
            <person name="Barry K.W."/>
            <person name="Spatafora J."/>
            <person name="Grigoriev I.V."/>
            <person name="Martin F.M."/>
            <person name="Pujade-Renaud V."/>
        </authorList>
    </citation>
    <scope>NUCLEOTIDE SEQUENCE [LARGE SCALE GENOMIC DNA]</scope>
    <source>
        <strain evidence="1 2">Philippines</strain>
    </source>
</reference>